<evidence type="ECO:0000256" key="5">
    <source>
        <dbReference type="SAM" id="Phobius"/>
    </source>
</evidence>
<name>A0A940N1J7_9PROT</name>
<evidence type="ECO:0000313" key="8">
    <source>
        <dbReference type="Proteomes" id="UP000677537"/>
    </source>
</evidence>
<dbReference type="PANTHER" id="PTHR11360:SF284">
    <property type="entry name" value="EG:103B4.3 PROTEIN-RELATED"/>
    <property type="match status" value="1"/>
</dbReference>
<dbReference type="Gene3D" id="1.20.1250.20">
    <property type="entry name" value="MFS general substrate transporter like domains"/>
    <property type="match status" value="2"/>
</dbReference>
<dbReference type="InterPro" id="IPR020846">
    <property type="entry name" value="MFS_dom"/>
</dbReference>
<dbReference type="PANTHER" id="PTHR11360">
    <property type="entry name" value="MONOCARBOXYLATE TRANSPORTER"/>
    <property type="match status" value="1"/>
</dbReference>
<feature type="domain" description="Major facilitator superfamily (MFS) profile" evidence="6">
    <location>
        <begin position="36"/>
        <end position="430"/>
    </location>
</feature>
<proteinExistence type="predicted"/>
<feature type="transmembrane region" description="Helical" evidence="5">
    <location>
        <begin position="104"/>
        <end position="122"/>
    </location>
</feature>
<dbReference type="GO" id="GO:0022857">
    <property type="term" value="F:transmembrane transporter activity"/>
    <property type="evidence" value="ECO:0007669"/>
    <property type="project" value="InterPro"/>
</dbReference>
<comment type="caution">
    <text evidence="7">The sequence shown here is derived from an EMBL/GenBank/DDBJ whole genome shotgun (WGS) entry which is preliminary data.</text>
</comment>
<dbReference type="EMBL" id="JAGIZA010000031">
    <property type="protein sequence ID" value="MBP0496251.1"/>
    <property type="molecule type" value="Genomic_DNA"/>
</dbReference>
<evidence type="ECO:0000256" key="3">
    <source>
        <dbReference type="ARBA" id="ARBA00023136"/>
    </source>
</evidence>
<evidence type="ECO:0000256" key="2">
    <source>
        <dbReference type="ARBA" id="ARBA00022989"/>
    </source>
</evidence>
<dbReference type="InterPro" id="IPR036259">
    <property type="entry name" value="MFS_trans_sf"/>
</dbReference>
<feature type="transmembrane region" description="Helical" evidence="5">
    <location>
        <begin position="162"/>
        <end position="185"/>
    </location>
</feature>
<gene>
    <name evidence="7" type="ORF">J5Y10_25935</name>
</gene>
<feature type="transmembrane region" description="Helical" evidence="5">
    <location>
        <begin position="288"/>
        <end position="306"/>
    </location>
</feature>
<feature type="transmembrane region" description="Helical" evidence="5">
    <location>
        <begin position="253"/>
        <end position="276"/>
    </location>
</feature>
<feature type="region of interest" description="Disordered" evidence="4">
    <location>
        <begin position="1"/>
        <end position="22"/>
    </location>
</feature>
<feature type="transmembrane region" description="Helical" evidence="5">
    <location>
        <begin position="128"/>
        <end position="150"/>
    </location>
</feature>
<feature type="transmembrane region" description="Helical" evidence="5">
    <location>
        <begin position="406"/>
        <end position="426"/>
    </location>
</feature>
<feature type="region of interest" description="Disordered" evidence="4">
    <location>
        <begin position="449"/>
        <end position="506"/>
    </location>
</feature>
<dbReference type="AlphaFoldDB" id="A0A940N1J7"/>
<organism evidence="7 8">
    <name type="scientific">Roseomonas indoligenes</name>
    <dbReference type="NCBI Taxonomy" id="2820811"/>
    <lineage>
        <taxon>Bacteria</taxon>
        <taxon>Pseudomonadati</taxon>
        <taxon>Pseudomonadota</taxon>
        <taxon>Alphaproteobacteria</taxon>
        <taxon>Acetobacterales</taxon>
        <taxon>Roseomonadaceae</taxon>
        <taxon>Roseomonas</taxon>
    </lineage>
</organism>
<accession>A0A940N1J7</accession>
<keyword evidence="8" id="KW-1185">Reference proteome</keyword>
<sequence length="506" mass="51787">MTPHARPGPPDRAESILSRHARPAPPVPCPPLRFRGWAVVAGSFVVQALCFGAVYSFPAFAASLQASFGASDASVSLVYAISGAMAFAMGAVSGPLADRFGARGPITLGMAVMACGFLLAAVARDFSQVLLCYGLLVGAGAGMAYVPAVAAVQRWFMVWRGLASGLATSGVGAGTAMVPISASLLAPWGDWRVAFLISGVFIAVVGLLAAQLLGRWPEACGMAPDGAAQPVRPDPASLLEGVRIGEALRGRRYPLLLAGSLLLSVPVALPYAEIVATARGAGLAASDALWLLSLVGAGSILGRLALGSLADRMGRDRTLLACCLGVAAMMASWAEARSAAGFIVFALGFGLFQGGFVALLPSVVVDLYGRRSAGALIGVLFTGRALSVLIGAPGMVALAATAGHAVPLWAACGLALLGTFLLSCALRRRRPRKARRSYPLPAVSWPPAQPCSPGHGLRDGHSNGGRAHKGQAASAVFGRAPAKHSQGSMRGRPLRAAGRLVPRPDP</sequence>
<dbReference type="SUPFAM" id="SSF103473">
    <property type="entry name" value="MFS general substrate transporter"/>
    <property type="match status" value="1"/>
</dbReference>
<evidence type="ECO:0000256" key="4">
    <source>
        <dbReference type="SAM" id="MobiDB-lite"/>
    </source>
</evidence>
<dbReference type="InterPro" id="IPR011701">
    <property type="entry name" value="MFS"/>
</dbReference>
<keyword evidence="2 5" id="KW-1133">Transmembrane helix</keyword>
<keyword evidence="3 5" id="KW-0472">Membrane</keyword>
<evidence type="ECO:0000259" key="6">
    <source>
        <dbReference type="PROSITE" id="PS50850"/>
    </source>
</evidence>
<protein>
    <submittedName>
        <fullName evidence="7">MFS transporter</fullName>
    </submittedName>
</protein>
<feature type="transmembrane region" description="Helical" evidence="5">
    <location>
        <begin position="376"/>
        <end position="400"/>
    </location>
</feature>
<feature type="transmembrane region" description="Helical" evidence="5">
    <location>
        <begin position="318"/>
        <end position="334"/>
    </location>
</feature>
<evidence type="ECO:0000313" key="7">
    <source>
        <dbReference type="EMBL" id="MBP0496251.1"/>
    </source>
</evidence>
<dbReference type="RefSeq" id="WP_209377044.1">
    <property type="nucleotide sequence ID" value="NZ_JAGIZA010000031.1"/>
</dbReference>
<dbReference type="InterPro" id="IPR050327">
    <property type="entry name" value="Proton-linked_MCT"/>
</dbReference>
<dbReference type="PROSITE" id="PS50850">
    <property type="entry name" value="MFS"/>
    <property type="match status" value="1"/>
</dbReference>
<reference evidence="7" key="1">
    <citation type="submission" date="2021-03" db="EMBL/GenBank/DDBJ databases">
        <authorList>
            <person name="So Y."/>
        </authorList>
    </citation>
    <scope>NUCLEOTIDE SEQUENCE</scope>
    <source>
        <strain evidence="7">SG15</strain>
    </source>
</reference>
<dbReference type="Proteomes" id="UP000677537">
    <property type="component" value="Unassembled WGS sequence"/>
</dbReference>
<feature type="transmembrane region" description="Helical" evidence="5">
    <location>
        <begin position="37"/>
        <end position="57"/>
    </location>
</feature>
<dbReference type="Pfam" id="PF07690">
    <property type="entry name" value="MFS_1"/>
    <property type="match status" value="2"/>
</dbReference>
<feature type="transmembrane region" description="Helical" evidence="5">
    <location>
        <begin position="77"/>
        <end position="97"/>
    </location>
</feature>
<feature type="transmembrane region" description="Helical" evidence="5">
    <location>
        <begin position="191"/>
        <end position="213"/>
    </location>
</feature>
<keyword evidence="1 5" id="KW-0812">Transmembrane</keyword>
<evidence type="ECO:0000256" key="1">
    <source>
        <dbReference type="ARBA" id="ARBA00022692"/>
    </source>
</evidence>
<feature type="transmembrane region" description="Helical" evidence="5">
    <location>
        <begin position="340"/>
        <end position="364"/>
    </location>
</feature>